<dbReference type="PANTHER" id="PTHR43053">
    <property type="entry name" value="GLYCOSIDASE FAMILY 31"/>
    <property type="match status" value="1"/>
</dbReference>
<dbReference type="AlphaFoldDB" id="A0A8J1XUA5"/>
<dbReference type="CDD" id="cd06592">
    <property type="entry name" value="GH31_NET37"/>
    <property type="match status" value="1"/>
</dbReference>
<dbReference type="PANTHER" id="PTHR43053:SF4">
    <property type="entry name" value="MYOGENESIS-REGULATING GLYCOSIDASE"/>
    <property type="match status" value="1"/>
</dbReference>
<dbReference type="Pfam" id="PF21365">
    <property type="entry name" value="Glyco_hydro_31_3rd"/>
    <property type="match status" value="1"/>
</dbReference>
<keyword evidence="2 4" id="KW-0378">Hydrolase</keyword>
<reference evidence="5" key="1">
    <citation type="submission" date="2022-03" db="EMBL/GenBank/DDBJ databases">
        <authorList>
            <person name="Martin C."/>
        </authorList>
    </citation>
    <scope>NUCLEOTIDE SEQUENCE</scope>
</reference>
<dbReference type="InterPro" id="IPR000322">
    <property type="entry name" value="Glyco_hydro_31_TIM"/>
</dbReference>
<evidence type="ECO:0000313" key="5">
    <source>
        <dbReference type="EMBL" id="CAH1796171.1"/>
    </source>
</evidence>
<keyword evidence="3 4" id="KW-0326">Glycosidase</keyword>
<name>A0A8J1XUA5_OWEFU</name>
<evidence type="ECO:0000256" key="2">
    <source>
        <dbReference type="ARBA" id="ARBA00022801"/>
    </source>
</evidence>
<dbReference type="InterPro" id="IPR013780">
    <property type="entry name" value="Glyco_hydro_b"/>
</dbReference>
<organism evidence="5 6">
    <name type="scientific">Owenia fusiformis</name>
    <name type="common">Polychaete worm</name>
    <dbReference type="NCBI Taxonomy" id="6347"/>
    <lineage>
        <taxon>Eukaryota</taxon>
        <taxon>Metazoa</taxon>
        <taxon>Spiralia</taxon>
        <taxon>Lophotrochozoa</taxon>
        <taxon>Annelida</taxon>
        <taxon>Polychaeta</taxon>
        <taxon>Sedentaria</taxon>
        <taxon>Canalipalpata</taxon>
        <taxon>Sabellida</taxon>
        <taxon>Oweniida</taxon>
        <taxon>Oweniidae</taxon>
        <taxon>Owenia</taxon>
    </lineage>
</organism>
<accession>A0A8J1XUA5</accession>
<dbReference type="Gene3D" id="2.60.40.1180">
    <property type="entry name" value="Golgi alpha-mannosidase II"/>
    <property type="match status" value="1"/>
</dbReference>
<gene>
    <name evidence="5" type="ORF">OFUS_LOCUS20612</name>
</gene>
<evidence type="ECO:0000256" key="3">
    <source>
        <dbReference type="ARBA" id="ARBA00023295"/>
    </source>
</evidence>
<dbReference type="OrthoDB" id="10070917at2759"/>
<dbReference type="InterPro" id="IPR017853">
    <property type="entry name" value="GH"/>
</dbReference>
<proteinExistence type="inferred from homology"/>
<dbReference type="Proteomes" id="UP000749559">
    <property type="component" value="Unassembled WGS sequence"/>
</dbReference>
<dbReference type="InterPro" id="IPR050985">
    <property type="entry name" value="Alpha-glycosidase_related"/>
</dbReference>
<dbReference type="SUPFAM" id="SSF51011">
    <property type="entry name" value="Glycosyl hydrolase domain"/>
    <property type="match status" value="1"/>
</dbReference>
<evidence type="ECO:0000256" key="4">
    <source>
        <dbReference type="RuleBase" id="RU361185"/>
    </source>
</evidence>
<dbReference type="GO" id="GO:0005975">
    <property type="term" value="P:carbohydrate metabolic process"/>
    <property type="evidence" value="ECO:0007669"/>
    <property type="project" value="InterPro"/>
</dbReference>
<protein>
    <submittedName>
        <fullName evidence="5">Uncharacterized protein</fullName>
    </submittedName>
</protein>
<dbReference type="EMBL" id="CAIIXF020000010">
    <property type="protein sequence ID" value="CAH1796171.1"/>
    <property type="molecule type" value="Genomic_DNA"/>
</dbReference>
<evidence type="ECO:0000256" key="1">
    <source>
        <dbReference type="ARBA" id="ARBA00007806"/>
    </source>
</evidence>
<comment type="similarity">
    <text evidence="1 4">Belongs to the glycosyl hydrolase 31 family.</text>
</comment>
<dbReference type="GO" id="GO:0004553">
    <property type="term" value="F:hydrolase activity, hydrolyzing O-glycosyl compounds"/>
    <property type="evidence" value="ECO:0007669"/>
    <property type="project" value="InterPro"/>
</dbReference>
<dbReference type="InterPro" id="IPR048395">
    <property type="entry name" value="Glyco_hydro_31_C"/>
</dbReference>
<keyword evidence="6" id="KW-1185">Reference proteome</keyword>
<sequence>MFAPDHIKMVNTNSTVFGRKKRKKHHCMDNLYMDRQRGCDWGRMKGALMSIGIIIGCAGVAGILGWYFSTMGSQKLFHLETLSIDLESSRKLKLMINEDDVILTVSMQEYLPTQAHHIKCREPSDICLHWRKHATLKINRMQAQNAKCYNIQWRGNSCSETTLMDCFKLDDHWYAAGYDIERDGYDNHMEPYLNDGSREDMYAGSGFKERYWLSSRGVALLVDDTVPLFVGKAKSQNEFCFKAAHQKPYFPLNTSTPLLNYTLCHADNPTIMHRYIMDNYIKRPTNIPHRDLFSRPHWRYPATNEYSIDNDGNQTSLMEYVDSLRQYNFTDGWVDIDTGWQSTKLAYEFNQSSFPNPKMVIEYCSALDFKVSLATSPFIDVRSDTFTELEREQMLVTGCSGDLPALIKWKNKIGGLLDFSKIEAGKYLTRKMNRLESHLGISSFVFTNGGSNELPYCFNTATQLNHLNEYPQLYAQLAYTASKTQSNVISVGYGTSKYSLVTVMSDIEPSWKSHKGIKSIIPQVLKLNLMGYPFIMASGIHISDSGTLPTSVVDREFYIRWLQLITLLPCIQLSIPPWIYDQGVITIAQNMIKIHQKFVPTYQDLFKEFIHNGTPVIRPLWWSEPYNTIALRIDDQFLIGEDIMVAPIIEKGKTSRDIYFPPGLWRDKMTKRNIIGGKWIRNVTVALDHLPYFLKL</sequence>
<dbReference type="SUPFAM" id="SSF51445">
    <property type="entry name" value="(Trans)glycosidases"/>
    <property type="match status" value="1"/>
</dbReference>
<dbReference type="Pfam" id="PF01055">
    <property type="entry name" value="Glyco_hydro_31_2nd"/>
    <property type="match status" value="1"/>
</dbReference>
<dbReference type="Gene3D" id="3.20.20.80">
    <property type="entry name" value="Glycosidases"/>
    <property type="match status" value="1"/>
</dbReference>
<evidence type="ECO:0000313" key="6">
    <source>
        <dbReference type="Proteomes" id="UP000749559"/>
    </source>
</evidence>
<comment type="caution">
    <text evidence="5">The sequence shown here is derived from an EMBL/GenBank/DDBJ whole genome shotgun (WGS) entry which is preliminary data.</text>
</comment>